<protein>
    <recommendedName>
        <fullName evidence="4">Phosphatidate cytidylyltransferase</fullName>
    </recommendedName>
</protein>
<keyword evidence="1" id="KW-0812">Transmembrane</keyword>
<name>A0ABU2FPZ5_9EURY</name>
<evidence type="ECO:0000313" key="3">
    <source>
        <dbReference type="Proteomes" id="UP001268864"/>
    </source>
</evidence>
<reference evidence="2 3" key="1">
    <citation type="submission" date="2022-06" db="EMBL/GenBank/DDBJ databases">
        <title>Halomicroarcula sp. a new haloarchaeum isolate from saline soil.</title>
        <authorList>
            <person name="Strakova D."/>
            <person name="Galisteo C."/>
            <person name="Sanchez-Porro C."/>
            <person name="Ventosa A."/>
        </authorList>
    </citation>
    <scope>NUCLEOTIDE SEQUENCE [LARGE SCALE GENOMIC DNA]</scope>
    <source>
        <strain evidence="2 3">S3CR25-11</strain>
    </source>
</reference>
<accession>A0ABU2FPZ5</accession>
<comment type="caution">
    <text evidence="2">The sequence shown here is derived from an EMBL/GenBank/DDBJ whole genome shotgun (WGS) entry which is preliminary data.</text>
</comment>
<dbReference type="Proteomes" id="UP001268864">
    <property type="component" value="Unassembled WGS sequence"/>
</dbReference>
<keyword evidence="1" id="KW-1133">Transmembrane helix</keyword>
<dbReference type="RefSeq" id="WP_310900649.1">
    <property type="nucleotide sequence ID" value="NZ_JAMQOS010000003.1"/>
</dbReference>
<proteinExistence type="predicted"/>
<feature type="transmembrane region" description="Helical" evidence="1">
    <location>
        <begin position="97"/>
        <end position="122"/>
    </location>
</feature>
<keyword evidence="3" id="KW-1185">Reference proteome</keyword>
<sequence>METAIRTGTMQVTVLCLVAAGSLLALGVAGVPASPALVVVLLALSAGLYFTRPDADAGHVLGIDVGSLLSALWLAPALAALAVLVEPSASAEELQALGGLVGLAGMANYFLRPVYLLAYSLVEAVQQRGRKSADR</sequence>
<feature type="transmembrane region" description="Helical" evidence="1">
    <location>
        <begin position="35"/>
        <end position="51"/>
    </location>
</feature>
<gene>
    <name evidence="2" type="ORF">NDI86_11880</name>
</gene>
<evidence type="ECO:0000256" key="1">
    <source>
        <dbReference type="SAM" id="Phobius"/>
    </source>
</evidence>
<evidence type="ECO:0000313" key="2">
    <source>
        <dbReference type="EMBL" id="MDS0282826.1"/>
    </source>
</evidence>
<feature type="transmembrane region" description="Helical" evidence="1">
    <location>
        <begin position="12"/>
        <end position="29"/>
    </location>
</feature>
<feature type="transmembrane region" description="Helical" evidence="1">
    <location>
        <begin position="63"/>
        <end position="85"/>
    </location>
</feature>
<evidence type="ECO:0008006" key="4">
    <source>
        <dbReference type="Google" id="ProtNLM"/>
    </source>
</evidence>
<dbReference type="EMBL" id="JAMQOS010000003">
    <property type="protein sequence ID" value="MDS0282826.1"/>
    <property type="molecule type" value="Genomic_DNA"/>
</dbReference>
<organism evidence="2 3">
    <name type="scientific">Haloarcula onubensis</name>
    <dbReference type="NCBI Taxonomy" id="2950539"/>
    <lineage>
        <taxon>Archaea</taxon>
        <taxon>Methanobacteriati</taxon>
        <taxon>Methanobacteriota</taxon>
        <taxon>Stenosarchaea group</taxon>
        <taxon>Halobacteria</taxon>
        <taxon>Halobacteriales</taxon>
        <taxon>Haloarculaceae</taxon>
        <taxon>Haloarcula</taxon>
    </lineage>
</organism>
<keyword evidence="1" id="KW-0472">Membrane</keyword>